<evidence type="ECO:0000313" key="5">
    <source>
        <dbReference type="EMBL" id="OQV13643.1"/>
    </source>
</evidence>
<evidence type="ECO:0000256" key="4">
    <source>
        <dbReference type="ARBA" id="ARBA00030473"/>
    </source>
</evidence>
<gene>
    <name evidence="5" type="ORF">BV898_12114</name>
</gene>
<keyword evidence="6" id="KW-1185">Reference proteome</keyword>
<dbReference type="EMBL" id="MTYJ01000119">
    <property type="protein sequence ID" value="OQV13643.1"/>
    <property type="molecule type" value="Genomic_DNA"/>
</dbReference>
<evidence type="ECO:0000256" key="2">
    <source>
        <dbReference type="ARBA" id="ARBA00012757"/>
    </source>
</evidence>
<dbReference type="Pfam" id="PF01204">
    <property type="entry name" value="Trehalase"/>
    <property type="match status" value="1"/>
</dbReference>
<accession>A0A1W0WET5</accession>
<comment type="caution">
    <text evidence="5">The sequence shown here is derived from an EMBL/GenBank/DDBJ whole genome shotgun (WGS) entry which is preliminary data.</text>
</comment>
<comment type="similarity">
    <text evidence="1">Belongs to the glycosyl hydrolase 37 family.</text>
</comment>
<dbReference type="GO" id="GO:0004555">
    <property type="term" value="F:alpha,alpha-trehalase activity"/>
    <property type="evidence" value="ECO:0007669"/>
    <property type="project" value="UniProtKB-EC"/>
</dbReference>
<name>A0A1W0WET5_HYPEX</name>
<dbReference type="Gene3D" id="1.50.10.10">
    <property type="match status" value="1"/>
</dbReference>
<dbReference type="AlphaFoldDB" id="A0A1W0WET5"/>
<dbReference type="InterPro" id="IPR008928">
    <property type="entry name" value="6-hairpin_glycosidase_sf"/>
</dbReference>
<dbReference type="InterPro" id="IPR012341">
    <property type="entry name" value="6hp_glycosidase-like_sf"/>
</dbReference>
<sequence>MSESWAIITPNRKYDRSRKVQKPRPEACIDVNKVGAYGGGGEYAVQEGFGWTNGGILRLWSSSVGAAGPRVPHLSGNRGTAHRDNRHYSRIICYYSRHIIHGGRLILGSIAVALREVLE</sequence>
<dbReference type="GO" id="GO:0005991">
    <property type="term" value="P:trehalose metabolic process"/>
    <property type="evidence" value="ECO:0007669"/>
    <property type="project" value="InterPro"/>
</dbReference>
<proteinExistence type="inferred from homology"/>
<protein>
    <recommendedName>
        <fullName evidence="3">Trehalase</fullName>
        <ecNumber evidence="2">3.2.1.28</ecNumber>
    </recommendedName>
    <alternativeName>
        <fullName evidence="4">Alpha,alpha-trehalase</fullName>
    </alternativeName>
</protein>
<evidence type="ECO:0000256" key="3">
    <source>
        <dbReference type="ARBA" id="ARBA00019905"/>
    </source>
</evidence>
<reference evidence="6" key="1">
    <citation type="submission" date="2017-01" db="EMBL/GenBank/DDBJ databases">
        <title>Comparative genomics of anhydrobiosis in the tardigrade Hypsibius dujardini.</title>
        <authorList>
            <person name="Yoshida Y."/>
            <person name="Koutsovoulos G."/>
            <person name="Laetsch D."/>
            <person name="Stevens L."/>
            <person name="Kumar S."/>
            <person name="Horikawa D."/>
            <person name="Ishino K."/>
            <person name="Komine S."/>
            <person name="Tomita M."/>
            <person name="Blaxter M."/>
            <person name="Arakawa K."/>
        </authorList>
    </citation>
    <scope>NUCLEOTIDE SEQUENCE [LARGE SCALE GENOMIC DNA]</scope>
    <source>
        <strain evidence="6">Z151</strain>
    </source>
</reference>
<dbReference type="InterPro" id="IPR001661">
    <property type="entry name" value="Glyco_hydro_37"/>
</dbReference>
<evidence type="ECO:0000313" key="6">
    <source>
        <dbReference type="Proteomes" id="UP000192578"/>
    </source>
</evidence>
<dbReference type="SUPFAM" id="SSF48208">
    <property type="entry name" value="Six-hairpin glycosidases"/>
    <property type="match status" value="1"/>
</dbReference>
<organism evidence="5 6">
    <name type="scientific">Hypsibius exemplaris</name>
    <name type="common">Freshwater tardigrade</name>
    <dbReference type="NCBI Taxonomy" id="2072580"/>
    <lineage>
        <taxon>Eukaryota</taxon>
        <taxon>Metazoa</taxon>
        <taxon>Ecdysozoa</taxon>
        <taxon>Tardigrada</taxon>
        <taxon>Eutardigrada</taxon>
        <taxon>Parachela</taxon>
        <taxon>Hypsibioidea</taxon>
        <taxon>Hypsibiidae</taxon>
        <taxon>Hypsibius</taxon>
    </lineage>
</organism>
<dbReference type="Proteomes" id="UP000192578">
    <property type="component" value="Unassembled WGS sequence"/>
</dbReference>
<dbReference type="EC" id="3.2.1.28" evidence="2"/>
<evidence type="ECO:0000256" key="1">
    <source>
        <dbReference type="ARBA" id="ARBA00005615"/>
    </source>
</evidence>